<reference evidence="2" key="1">
    <citation type="journal article" date="2003" name="Genome Biol.">
        <title>An integrated gene annotation and transcriptional profiling approach towards the full gene content of the Drosophila genome.</title>
        <authorList>
            <person name="Hild M."/>
            <person name="Beckmann B."/>
            <person name="Haas S.A."/>
            <person name="Koch B."/>
            <person name="Solovyev V."/>
            <person name="Busold C."/>
            <person name="Fellenberg K."/>
            <person name="Boutros M."/>
            <person name="Vingron M."/>
            <person name="Sauer F."/>
            <person name="Hoheisel J.D."/>
            <person name="Paro R."/>
        </authorList>
    </citation>
    <scope>NUCLEOTIDE SEQUENCE</scope>
</reference>
<keyword evidence="1" id="KW-0812">Transmembrane</keyword>
<evidence type="ECO:0000313" key="2">
    <source>
        <dbReference type="EMBL" id="DAA04161.1"/>
    </source>
</evidence>
<organism evidence="2">
    <name type="scientific">Drosophila melanogaster</name>
    <name type="common">Fruit fly</name>
    <dbReference type="NCBI Taxonomy" id="7227"/>
    <lineage>
        <taxon>Eukaryota</taxon>
        <taxon>Metazoa</taxon>
        <taxon>Ecdysozoa</taxon>
        <taxon>Arthropoda</taxon>
        <taxon>Hexapoda</taxon>
        <taxon>Insecta</taxon>
        <taxon>Pterygota</taxon>
        <taxon>Neoptera</taxon>
        <taxon>Endopterygota</taxon>
        <taxon>Diptera</taxon>
        <taxon>Brachycera</taxon>
        <taxon>Muscomorpha</taxon>
        <taxon>Ephydroidea</taxon>
        <taxon>Drosophilidae</taxon>
        <taxon>Drosophila</taxon>
        <taxon>Sophophora</taxon>
    </lineage>
</organism>
<feature type="transmembrane region" description="Helical" evidence="1">
    <location>
        <begin position="42"/>
        <end position="65"/>
    </location>
</feature>
<evidence type="ECO:0000256" key="1">
    <source>
        <dbReference type="SAM" id="Phobius"/>
    </source>
</evidence>
<sequence>MVAGGEKGGGKGLPSYGLATVATGSMWHFIKGRRRHDLNGEFRVLAPFGLAGWLAGWLAFLGVSLGEQTQPPFPVRGMPHLKCKRQLIINAPNQLHFVPDRALNKPTKFEPFWVWKLRGFRMQLFVPKISQETRRFSS</sequence>
<dbReference type="AlphaFoldDB" id="Q6IJR1"/>
<feature type="transmembrane region" description="Helical" evidence="1">
    <location>
        <begin position="12"/>
        <end position="30"/>
    </location>
</feature>
<gene>
    <name evidence="2" type="ORF">HDC14421</name>
</gene>
<protein>
    <submittedName>
        <fullName evidence="2">HDC14421</fullName>
    </submittedName>
</protein>
<keyword evidence="1" id="KW-1133">Transmembrane helix</keyword>
<accession>Q6IJR1</accession>
<name>Q6IJR1_DROME</name>
<dbReference type="EMBL" id="BK002655">
    <property type="protein sequence ID" value="DAA04161.1"/>
    <property type="molecule type" value="Genomic_DNA"/>
</dbReference>
<keyword evidence="1" id="KW-0472">Membrane</keyword>
<proteinExistence type="predicted"/>